<dbReference type="EMBL" id="PIPW01000004">
    <property type="protein sequence ID" value="RUO51545.1"/>
    <property type="molecule type" value="Genomic_DNA"/>
</dbReference>
<keyword evidence="3" id="KW-1185">Reference proteome</keyword>
<evidence type="ECO:0000313" key="2">
    <source>
        <dbReference type="EMBL" id="RUO51545.1"/>
    </source>
</evidence>
<evidence type="ECO:0000256" key="1">
    <source>
        <dbReference type="SAM" id="MobiDB-lite"/>
    </source>
</evidence>
<organism evidence="2 3">
    <name type="scientific">Pseudidiomarina halophila</name>
    <dbReference type="NCBI Taxonomy" id="1449799"/>
    <lineage>
        <taxon>Bacteria</taxon>
        <taxon>Pseudomonadati</taxon>
        <taxon>Pseudomonadota</taxon>
        <taxon>Gammaproteobacteria</taxon>
        <taxon>Alteromonadales</taxon>
        <taxon>Idiomarinaceae</taxon>
        <taxon>Pseudidiomarina</taxon>
    </lineage>
</organism>
<gene>
    <name evidence="2" type="ORF">CWI69_11215</name>
</gene>
<feature type="region of interest" description="Disordered" evidence="1">
    <location>
        <begin position="76"/>
        <end position="99"/>
    </location>
</feature>
<dbReference type="AlphaFoldDB" id="A0A432XS41"/>
<dbReference type="Proteomes" id="UP000287198">
    <property type="component" value="Unassembled WGS sequence"/>
</dbReference>
<evidence type="ECO:0000313" key="3">
    <source>
        <dbReference type="Proteomes" id="UP000287198"/>
    </source>
</evidence>
<accession>A0A432XS41</accession>
<reference evidence="3" key="1">
    <citation type="journal article" date="2018" name="Front. Microbiol.">
        <title>Genome-Based Analysis Reveals the Taxonomy and Diversity of the Family Idiomarinaceae.</title>
        <authorList>
            <person name="Liu Y."/>
            <person name="Lai Q."/>
            <person name="Shao Z."/>
        </authorList>
    </citation>
    <scope>NUCLEOTIDE SEQUENCE [LARGE SCALE GENOMIC DNA]</scope>
    <source>
        <strain evidence="3">BH195</strain>
    </source>
</reference>
<sequence length="99" mass="11107">MSFIIQQLSWHKRRKATVEPQPVSISVPDFKKEVNHFCTVEVTFDNGEVVKLSGRVTQHPITGVWSINGINAKGQSVSARYEETSDDDKFRASTTKTSP</sequence>
<proteinExistence type="predicted"/>
<comment type="caution">
    <text evidence="2">The sequence shown here is derived from an EMBL/GenBank/DDBJ whole genome shotgun (WGS) entry which is preliminary data.</text>
</comment>
<name>A0A432XS41_9GAMM</name>
<feature type="compositionally biased region" description="Basic and acidic residues" evidence="1">
    <location>
        <begin position="80"/>
        <end position="91"/>
    </location>
</feature>
<dbReference type="RefSeq" id="WP_126764383.1">
    <property type="nucleotide sequence ID" value="NZ_JBHLTZ010000014.1"/>
</dbReference>
<protein>
    <submittedName>
        <fullName evidence="2">Uncharacterized protein</fullName>
    </submittedName>
</protein>
<dbReference type="OrthoDB" id="6238797at2"/>